<feature type="domain" description="Transferrin receptor-like dimerisation" evidence="1">
    <location>
        <begin position="71"/>
        <end position="177"/>
    </location>
</feature>
<accession>A0A5E4C4U5</accession>
<evidence type="ECO:0000313" key="2">
    <source>
        <dbReference type="EMBL" id="KAF7484724.1"/>
    </source>
</evidence>
<reference evidence="3 4" key="1">
    <citation type="submission" date="2019-04" db="EMBL/GenBank/DDBJ databases">
        <authorList>
            <person name="Alioto T."/>
            <person name="Alioto T."/>
        </authorList>
    </citation>
    <scope>NUCLEOTIDE SEQUENCE [LARGE SCALE GENOMIC DNA]</scope>
</reference>
<dbReference type="FunFam" id="1.20.930.40:FF:000004">
    <property type="entry name" value="N-acetylated alpha-linked acidic dipeptidase like 2"/>
    <property type="match status" value="1"/>
</dbReference>
<dbReference type="Proteomes" id="UP000335636">
    <property type="component" value="Unassembled WGS sequence"/>
</dbReference>
<keyword evidence="4" id="KW-1185">Reference proteome</keyword>
<name>A0A5E4C4U5_MARMO</name>
<dbReference type="EMBL" id="WJEC01000222">
    <property type="protein sequence ID" value="KAF7484724.1"/>
    <property type="molecule type" value="Genomic_DNA"/>
</dbReference>
<gene>
    <name evidence="2" type="ORF">GHT09_003749</name>
    <name evidence="3" type="ORF">MONAX_5E017626</name>
</gene>
<dbReference type="Pfam" id="PF04253">
    <property type="entry name" value="TFR_dimer"/>
    <property type="match status" value="1"/>
</dbReference>
<evidence type="ECO:0000259" key="1">
    <source>
        <dbReference type="Pfam" id="PF04253"/>
    </source>
</evidence>
<organism evidence="3 4">
    <name type="scientific">Marmota monax</name>
    <name type="common">Woodchuck</name>
    <dbReference type="NCBI Taxonomy" id="9995"/>
    <lineage>
        <taxon>Eukaryota</taxon>
        <taxon>Metazoa</taxon>
        <taxon>Chordata</taxon>
        <taxon>Craniata</taxon>
        <taxon>Vertebrata</taxon>
        <taxon>Euteleostomi</taxon>
        <taxon>Mammalia</taxon>
        <taxon>Eutheria</taxon>
        <taxon>Euarchontoglires</taxon>
        <taxon>Glires</taxon>
        <taxon>Rodentia</taxon>
        <taxon>Sciuromorpha</taxon>
        <taxon>Sciuridae</taxon>
        <taxon>Xerinae</taxon>
        <taxon>Marmotini</taxon>
        <taxon>Marmota</taxon>
    </lineage>
</organism>
<dbReference type="InterPro" id="IPR039373">
    <property type="entry name" value="Peptidase_M28B"/>
</dbReference>
<dbReference type="PANTHER" id="PTHR10404:SF32">
    <property type="entry name" value="INACTIVE N-ACETYLATED-ALPHA-LINKED ACIDIC DIPEPTIDASE-LIKE PROTEIN 2"/>
    <property type="match status" value="1"/>
</dbReference>
<dbReference type="SUPFAM" id="SSF47672">
    <property type="entry name" value="Transferrin receptor-like dimerisation domain"/>
    <property type="match status" value="1"/>
</dbReference>
<dbReference type="InterPro" id="IPR036757">
    <property type="entry name" value="TFR-like_dimer_dom_sf"/>
</dbReference>
<dbReference type="EMBL" id="CABDUW010000832">
    <property type="protein sequence ID" value="VTJ75892.1"/>
    <property type="molecule type" value="Genomic_DNA"/>
</dbReference>
<evidence type="ECO:0000313" key="4">
    <source>
        <dbReference type="Proteomes" id="UP000335636"/>
    </source>
</evidence>
<sequence>MLGRKLCKDIPVIEDVYYICRETYLKGMKLSGEVILQIANEPVLPFNALDIALEVQNSLKGDHPNAQHLLALASGLRESAELFQSDEMRPANDPKERAPVRVRMLNDILQDMEKSFLVQQVPPGFYRNILYHTDEKTSQFSILMEAWEHCKSLTSNETLQETLSDVLNSINSAQVYFKAGLDVFESVLVGKN</sequence>
<protein>
    <submittedName>
        <fullName evidence="2">Inactive N-acetylated-alpha-linked acidic dipeptidase protein 2-like</fullName>
    </submittedName>
</protein>
<dbReference type="InterPro" id="IPR007365">
    <property type="entry name" value="TFR-like_dimer_dom"/>
</dbReference>
<dbReference type="Proteomes" id="UP000662637">
    <property type="component" value="Unassembled WGS sequence"/>
</dbReference>
<proteinExistence type="predicted"/>
<dbReference type="Gene3D" id="1.20.930.40">
    <property type="entry name" value="Transferrin receptor-like, dimerisation domain"/>
    <property type="match status" value="1"/>
</dbReference>
<evidence type="ECO:0000313" key="3">
    <source>
        <dbReference type="EMBL" id="VTJ75892.1"/>
    </source>
</evidence>
<reference evidence="2" key="2">
    <citation type="submission" date="2020-08" db="EMBL/GenBank/DDBJ databases">
        <authorList>
            <person name="Shumante A."/>
            <person name="Zimin A.V."/>
            <person name="Puiu D."/>
            <person name="Salzberg S.L."/>
        </authorList>
    </citation>
    <scope>NUCLEOTIDE SEQUENCE</scope>
    <source>
        <strain evidence="2">WC2-LM</strain>
        <tissue evidence="2">Liver</tissue>
    </source>
</reference>
<dbReference type="PANTHER" id="PTHR10404">
    <property type="entry name" value="N-ACETYLATED-ALPHA-LINKED ACIDIC DIPEPTIDASE"/>
    <property type="match status" value="1"/>
</dbReference>
<dbReference type="AlphaFoldDB" id="A0A5E4C4U5"/>